<dbReference type="OrthoDB" id="9815326at2"/>
<dbReference type="PIRSF" id="PIRSF029730">
    <property type="entry name" value="UCP029730"/>
    <property type="match status" value="1"/>
</dbReference>
<gene>
    <name evidence="1" type="ORF">IQ24_01693</name>
</gene>
<evidence type="ECO:0000313" key="1">
    <source>
        <dbReference type="EMBL" id="TWI35184.1"/>
    </source>
</evidence>
<keyword evidence="2" id="KW-1185">Reference proteome</keyword>
<keyword evidence="1" id="KW-0378">Hydrolase</keyword>
<reference evidence="1 2" key="1">
    <citation type="journal article" date="2015" name="Stand. Genomic Sci.">
        <title>Genomic Encyclopedia of Bacterial and Archaeal Type Strains, Phase III: the genomes of soil and plant-associated and newly described type strains.</title>
        <authorList>
            <person name="Whitman W.B."/>
            <person name="Woyke T."/>
            <person name="Klenk H.P."/>
            <person name="Zhou Y."/>
            <person name="Lilburn T.G."/>
            <person name="Beck B.J."/>
            <person name="De Vos P."/>
            <person name="Vandamme P."/>
            <person name="Eisen J.A."/>
            <person name="Garrity G."/>
            <person name="Hugenholtz P."/>
            <person name="Kyrpides N.C."/>
        </authorList>
    </citation>
    <scope>NUCLEOTIDE SEQUENCE [LARGE SCALE GENOMIC DNA]</scope>
    <source>
        <strain evidence="1 2">CGMCC 1.5364</strain>
    </source>
</reference>
<comment type="caution">
    <text evidence="1">The sequence shown here is derived from an EMBL/GenBank/DDBJ whole genome shotgun (WGS) entry which is preliminary data.</text>
</comment>
<name>A0A562NSK1_9RHOB</name>
<dbReference type="InterPro" id="IPR011227">
    <property type="entry name" value="UCP029730"/>
</dbReference>
<dbReference type="Gene3D" id="3.40.630.40">
    <property type="entry name" value="Zn-dependent exopeptidases"/>
    <property type="match status" value="1"/>
</dbReference>
<dbReference type="InterPro" id="IPR007709">
    <property type="entry name" value="N-FG_amidohydro"/>
</dbReference>
<dbReference type="Pfam" id="PF05013">
    <property type="entry name" value="FGase"/>
    <property type="match status" value="1"/>
</dbReference>
<sequence>MTGLIADDEPHPLDCVNPDGASPFLLVCEHAGRLIPRSLGSLGLPTSELTRHIAWDIGAREIAVALAEALDAPLYMQRYSRLVCDCNRRPDVPGFAPDLSELTSIPGNAGLTPAQLEVRRQAVWSPFHDAVSAALDARREAGKPTFLVTIHSFTPVYKGVPRPWEVGVLYNRDRQFAPAALDYLRRHSDHTVGDNQPYAMSDEGDYTIPVHGEKRGIPCVEFEIRNDLTAGAEAIRHWSELIARTVRSAAASAQAPAP</sequence>
<dbReference type="GO" id="GO:0016787">
    <property type="term" value="F:hydrolase activity"/>
    <property type="evidence" value="ECO:0007669"/>
    <property type="project" value="UniProtKB-KW"/>
</dbReference>
<proteinExistence type="predicted"/>
<dbReference type="EMBL" id="VLKU01000004">
    <property type="protein sequence ID" value="TWI35184.1"/>
    <property type="molecule type" value="Genomic_DNA"/>
</dbReference>
<dbReference type="AlphaFoldDB" id="A0A562NSK1"/>
<dbReference type="Proteomes" id="UP000316225">
    <property type="component" value="Unassembled WGS sequence"/>
</dbReference>
<accession>A0A562NSK1</accession>
<protein>
    <submittedName>
        <fullName evidence="1">Putative N-formylglutamate amidohydrolase</fullName>
    </submittedName>
</protein>
<organism evidence="1 2">
    <name type="scientific">Paracoccus sulfuroxidans</name>
    <dbReference type="NCBI Taxonomy" id="384678"/>
    <lineage>
        <taxon>Bacteria</taxon>
        <taxon>Pseudomonadati</taxon>
        <taxon>Pseudomonadota</taxon>
        <taxon>Alphaproteobacteria</taxon>
        <taxon>Rhodobacterales</taxon>
        <taxon>Paracoccaceae</taxon>
        <taxon>Paracoccus</taxon>
    </lineage>
</organism>
<evidence type="ECO:0000313" key="2">
    <source>
        <dbReference type="Proteomes" id="UP000316225"/>
    </source>
</evidence>
<dbReference type="RefSeq" id="WP_145397471.1">
    <property type="nucleotide sequence ID" value="NZ_VLKU01000004.1"/>
</dbReference>
<dbReference type="SUPFAM" id="SSF53187">
    <property type="entry name" value="Zn-dependent exopeptidases"/>
    <property type="match status" value="1"/>
</dbReference>